<dbReference type="InterPro" id="IPR016181">
    <property type="entry name" value="Acyl_CoA_acyltransferase"/>
</dbReference>
<dbReference type="AlphaFoldDB" id="A0A7W7LKW3"/>
<dbReference type="EMBL" id="JACHJH010000001">
    <property type="protein sequence ID" value="MBB4892092.1"/>
    <property type="molecule type" value="Genomic_DNA"/>
</dbReference>
<evidence type="ECO:0000259" key="3">
    <source>
        <dbReference type="PROSITE" id="PS51186"/>
    </source>
</evidence>
<dbReference type="InterPro" id="IPR050832">
    <property type="entry name" value="Bact_Acetyltransf"/>
</dbReference>
<reference evidence="4 5" key="1">
    <citation type="submission" date="2020-08" db="EMBL/GenBank/DDBJ databases">
        <title>Genomic Encyclopedia of Type Strains, Phase III (KMG-III): the genomes of soil and plant-associated and newly described type strains.</title>
        <authorList>
            <person name="Whitman W."/>
        </authorList>
    </citation>
    <scope>NUCLEOTIDE SEQUENCE [LARGE SCALE GENOMIC DNA]</scope>
    <source>
        <strain evidence="4 5">CECT 3266</strain>
    </source>
</reference>
<dbReference type="Proteomes" id="UP000556084">
    <property type="component" value="Unassembled WGS sequence"/>
</dbReference>
<dbReference type="InterPro" id="IPR000182">
    <property type="entry name" value="GNAT_dom"/>
</dbReference>
<protein>
    <submittedName>
        <fullName evidence="4">RimJ/RimL family protein N-acetyltransferase</fullName>
    </submittedName>
</protein>
<gene>
    <name evidence="4" type="ORF">FHS39_001092</name>
</gene>
<dbReference type="PANTHER" id="PTHR43877">
    <property type="entry name" value="AMINOALKYLPHOSPHONATE N-ACETYLTRANSFERASE-RELATED-RELATED"/>
    <property type="match status" value="1"/>
</dbReference>
<keyword evidence="5" id="KW-1185">Reference proteome</keyword>
<feature type="domain" description="N-acetyltransferase" evidence="3">
    <location>
        <begin position="3"/>
        <end position="183"/>
    </location>
</feature>
<keyword evidence="1 4" id="KW-0808">Transferase</keyword>
<dbReference type="GO" id="GO:0016747">
    <property type="term" value="F:acyltransferase activity, transferring groups other than amino-acyl groups"/>
    <property type="evidence" value="ECO:0007669"/>
    <property type="project" value="InterPro"/>
</dbReference>
<dbReference type="CDD" id="cd04301">
    <property type="entry name" value="NAT_SF"/>
    <property type="match status" value="1"/>
</dbReference>
<evidence type="ECO:0000256" key="1">
    <source>
        <dbReference type="ARBA" id="ARBA00022679"/>
    </source>
</evidence>
<evidence type="ECO:0000313" key="5">
    <source>
        <dbReference type="Proteomes" id="UP000556084"/>
    </source>
</evidence>
<dbReference type="SUPFAM" id="SSF55729">
    <property type="entry name" value="Acyl-CoA N-acyltransferases (Nat)"/>
    <property type="match status" value="1"/>
</dbReference>
<keyword evidence="2" id="KW-0012">Acyltransferase</keyword>
<sequence length="186" mass="20498">MEHIIRPVRADEWQQFKALRLTALLDPAAPIAFLDTYENASVQPDSSWQERVRRSSEGKTVLAFIAEGPDGEWAGTVTVLIELPGVEGSFGGPASIPQAHIVGVFVSPEHRGTGLTQALFRAALDWSWSLSDPRIERVRLYVHQDNLRAQGLYGKLGFERTGITIPMEGDPSALEYEMAINRDGAV</sequence>
<organism evidence="4 5">
    <name type="scientific">Streptomyces olivoverticillatus</name>
    <dbReference type="NCBI Taxonomy" id="66427"/>
    <lineage>
        <taxon>Bacteria</taxon>
        <taxon>Bacillati</taxon>
        <taxon>Actinomycetota</taxon>
        <taxon>Actinomycetes</taxon>
        <taxon>Kitasatosporales</taxon>
        <taxon>Streptomycetaceae</taxon>
        <taxon>Streptomyces</taxon>
    </lineage>
</organism>
<dbReference type="PROSITE" id="PS51186">
    <property type="entry name" value="GNAT"/>
    <property type="match status" value="1"/>
</dbReference>
<name>A0A7W7LKW3_9ACTN</name>
<dbReference type="RefSeq" id="WP_184346580.1">
    <property type="nucleotide sequence ID" value="NZ_JACHJH010000001.1"/>
</dbReference>
<accession>A0A7W7LKW3</accession>
<dbReference type="PANTHER" id="PTHR43877:SF2">
    <property type="entry name" value="AMINOALKYLPHOSPHONATE N-ACETYLTRANSFERASE-RELATED"/>
    <property type="match status" value="1"/>
</dbReference>
<comment type="caution">
    <text evidence="4">The sequence shown here is derived from an EMBL/GenBank/DDBJ whole genome shotgun (WGS) entry which is preliminary data.</text>
</comment>
<evidence type="ECO:0000313" key="4">
    <source>
        <dbReference type="EMBL" id="MBB4892092.1"/>
    </source>
</evidence>
<dbReference type="Pfam" id="PF00583">
    <property type="entry name" value="Acetyltransf_1"/>
    <property type="match status" value="1"/>
</dbReference>
<dbReference type="Gene3D" id="3.40.630.30">
    <property type="match status" value="1"/>
</dbReference>
<evidence type="ECO:0000256" key="2">
    <source>
        <dbReference type="ARBA" id="ARBA00023315"/>
    </source>
</evidence>
<proteinExistence type="predicted"/>